<keyword evidence="4" id="KW-0328">Glycosyltransferase</keyword>
<dbReference type="EC" id="2.4.-.-" evidence="4"/>
<keyword evidence="4" id="KW-0808">Transferase</keyword>
<accession>A0ABW5K3V4</accession>
<dbReference type="Pfam" id="PF00535">
    <property type="entry name" value="Glycos_transf_2"/>
    <property type="match status" value="1"/>
</dbReference>
<keyword evidence="2" id="KW-0472">Membrane</keyword>
<evidence type="ECO:0000256" key="2">
    <source>
        <dbReference type="SAM" id="Phobius"/>
    </source>
</evidence>
<evidence type="ECO:0000313" key="4">
    <source>
        <dbReference type="EMBL" id="MFD2543289.1"/>
    </source>
</evidence>
<organism evidence="4 5">
    <name type="scientific">Lacinutrix gracilariae</name>
    <dbReference type="NCBI Taxonomy" id="1747198"/>
    <lineage>
        <taxon>Bacteria</taxon>
        <taxon>Pseudomonadati</taxon>
        <taxon>Bacteroidota</taxon>
        <taxon>Flavobacteriia</taxon>
        <taxon>Flavobacteriales</taxon>
        <taxon>Flavobacteriaceae</taxon>
        <taxon>Lacinutrix</taxon>
    </lineage>
</organism>
<dbReference type="PANTHER" id="PTHR43630:SF2">
    <property type="entry name" value="GLYCOSYLTRANSFERASE"/>
    <property type="match status" value="1"/>
</dbReference>
<name>A0ABW5K3V4_9FLAO</name>
<dbReference type="RefSeq" id="WP_379905024.1">
    <property type="nucleotide sequence ID" value="NZ_JBHULM010000011.1"/>
</dbReference>
<dbReference type="CDD" id="cd02511">
    <property type="entry name" value="Beta4Glucosyltransferase"/>
    <property type="match status" value="1"/>
</dbReference>
<dbReference type="EMBL" id="JBHULM010000011">
    <property type="protein sequence ID" value="MFD2543289.1"/>
    <property type="molecule type" value="Genomic_DNA"/>
</dbReference>
<evidence type="ECO:0000256" key="1">
    <source>
        <dbReference type="ARBA" id="ARBA00038494"/>
    </source>
</evidence>
<dbReference type="Proteomes" id="UP001597467">
    <property type="component" value="Unassembled WGS sequence"/>
</dbReference>
<dbReference type="InterPro" id="IPR029044">
    <property type="entry name" value="Nucleotide-diphossugar_trans"/>
</dbReference>
<comment type="similarity">
    <text evidence="1">Belongs to the glycosyltransferase 2 family. WaaE/KdtX subfamily.</text>
</comment>
<feature type="transmembrane region" description="Helical" evidence="2">
    <location>
        <begin position="221"/>
        <end position="242"/>
    </location>
</feature>
<protein>
    <submittedName>
        <fullName evidence="4">Glycosyltransferase family 2 protein</fullName>
        <ecNumber evidence="4">2.4.-.-</ecNumber>
    </submittedName>
</protein>
<sequence length="273" mass="31989">MSKISITVVVSVKNEELNLPHCLEKLSQFSEVVVIDSQSTDSTPEIVKQFGFKIVDFNWDGKFPKKRNWTLRNVPLKNDWILFLDADEFLTDSFIKEIGAKTKDSNFKGFWLNYNNYFMGKELKYGDKMKKLALFKKDSGEYEQIQEDSWSHLDMEVHEHPIIDGEIGKIGSPIIHKDYKGLEHYIARHNAYSTWEAKRYLFLLKTGFNKLTKRQKVKYQFINSGFLPMIYFLGSFVFKLGFLDGLAGYHLAKYKANYFFQIQTKIAELKHTK</sequence>
<gene>
    <name evidence="4" type="ORF">ACFSSB_13225</name>
</gene>
<dbReference type="GO" id="GO:0016757">
    <property type="term" value="F:glycosyltransferase activity"/>
    <property type="evidence" value="ECO:0007669"/>
    <property type="project" value="UniProtKB-KW"/>
</dbReference>
<evidence type="ECO:0000259" key="3">
    <source>
        <dbReference type="Pfam" id="PF00535"/>
    </source>
</evidence>
<keyword evidence="5" id="KW-1185">Reference proteome</keyword>
<comment type="caution">
    <text evidence="4">The sequence shown here is derived from an EMBL/GenBank/DDBJ whole genome shotgun (WGS) entry which is preliminary data.</text>
</comment>
<reference evidence="5" key="1">
    <citation type="journal article" date="2019" name="Int. J. Syst. Evol. Microbiol.">
        <title>The Global Catalogue of Microorganisms (GCM) 10K type strain sequencing project: providing services to taxonomists for standard genome sequencing and annotation.</title>
        <authorList>
            <consortium name="The Broad Institute Genomics Platform"/>
            <consortium name="The Broad Institute Genome Sequencing Center for Infectious Disease"/>
            <person name="Wu L."/>
            <person name="Ma J."/>
        </authorList>
    </citation>
    <scope>NUCLEOTIDE SEQUENCE [LARGE SCALE GENOMIC DNA]</scope>
    <source>
        <strain evidence="5">KCTC 42808</strain>
    </source>
</reference>
<feature type="domain" description="Glycosyltransferase 2-like" evidence="3">
    <location>
        <begin position="7"/>
        <end position="128"/>
    </location>
</feature>
<proteinExistence type="inferred from homology"/>
<dbReference type="SUPFAM" id="SSF53448">
    <property type="entry name" value="Nucleotide-diphospho-sugar transferases"/>
    <property type="match status" value="1"/>
</dbReference>
<dbReference type="InterPro" id="IPR001173">
    <property type="entry name" value="Glyco_trans_2-like"/>
</dbReference>
<dbReference type="Gene3D" id="3.90.550.10">
    <property type="entry name" value="Spore Coat Polysaccharide Biosynthesis Protein SpsA, Chain A"/>
    <property type="match status" value="1"/>
</dbReference>
<evidence type="ECO:0000313" key="5">
    <source>
        <dbReference type="Proteomes" id="UP001597467"/>
    </source>
</evidence>
<dbReference type="PANTHER" id="PTHR43630">
    <property type="entry name" value="POLY-BETA-1,6-N-ACETYL-D-GLUCOSAMINE SYNTHASE"/>
    <property type="match status" value="1"/>
</dbReference>
<keyword evidence="2" id="KW-1133">Transmembrane helix</keyword>
<keyword evidence="2" id="KW-0812">Transmembrane</keyword>